<dbReference type="PROSITE" id="PS50977">
    <property type="entry name" value="HTH_TETR_2"/>
    <property type="match status" value="1"/>
</dbReference>
<protein>
    <submittedName>
        <fullName evidence="7">TetR/AcrR family transcriptional regulator</fullName>
    </submittedName>
    <submittedName>
        <fullName evidence="6">Transcriptional regulator, TetR family</fullName>
    </submittedName>
</protein>
<dbReference type="Proteomes" id="UP000183788">
    <property type="component" value="Unassembled WGS sequence"/>
</dbReference>
<reference evidence="7 9" key="2">
    <citation type="submission" date="2023-11" db="EMBL/GenBank/DDBJ databases">
        <title>MicrobeMod: A computational toolkit for identifying prokaryotic methylation and restriction-modification with nanopore sequencing.</title>
        <authorList>
            <person name="Crits-Christoph A."/>
            <person name="Kang S.C."/>
            <person name="Lee H."/>
            <person name="Ostrov N."/>
        </authorList>
    </citation>
    <scope>NUCLEOTIDE SEQUENCE [LARGE SCALE GENOMIC DNA]</scope>
    <source>
        <strain evidence="7 9">ATCC 23090</strain>
    </source>
</reference>
<dbReference type="AlphaFoldDB" id="A0A1K1M565"/>
<dbReference type="PRINTS" id="PR00455">
    <property type="entry name" value="HTHTETR"/>
</dbReference>
<dbReference type="InterPro" id="IPR036271">
    <property type="entry name" value="Tet_transcr_reg_TetR-rel_C_sf"/>
</dbReference>
<proteinExistence type="predicted"/>
<dbReference type="EMBL" id="FPIZ01000001">
    <property type="protein sequence ID" value="SFW17094.1"/>
    <property type="molecule type" value="Genomic_DNA"/>
</dbReference>
<evidence type="ECO:0000256" key="2">
    <source>
        <dbReference type="ARBA" id="ARBA00023125"/>
    </source>
</evidence>
<evidence type="ECO:0000313" key="6">
    <source>
        <dbReference type="EMBL" id="SFW17094.1"/>
    </source>
</evidence>
<keyword evidence="9" id="KW-1185">Reference proteome</keyword>
<dbReference type="OrthoDB" id="9798857at2"/>
<evidence type="ECO:0000313" key="7">
    <source>
        <dbReference type="EMBL" id="WQG89681.1"/>
    </source>
</evidence>
<dbReference type="STRING" id="1004.SAMN05661012_00378"/>
<evidence type="ECO:0000259" key="5">
    <source>
        <dbReference type="PROSITE" id="PS50977"/>
    </source>
</evidence>
<dbReference type="Gene3D" id="1.10.357.10">
    <property type="entry name" value="Tetracycline Repressor, domain 2"/>
    <property type="match status" value="1"/>
</dbReference>
<name>A0A1K1M565_9BACT</name>
<dbReference type="PANTHER" id="PTHR47506">
    <property type="entry name" value="TRANSCRIPTIONAL REGULATORY PROTEIN"/>
    <property type="match status" value="1"/>
</dbReference>
<dbReference type="InterPro" id="IPR001647">
    <property type="entry name" value="HTH_TetR"/>
</dbReference>
<dbReference type="Pfam" id="PF16925">
    <property type="entry name" value="TetR_C_13"/>
    <property type="match status" value="1"/>
</dbReference>
<accession>A0A1K1M565</accession>
<gene>
    <name evidence="6" type="ORF">SAMN05661012_00378</name>
    <name evidence="7" type="ORF">SR876_32630</name>
</gene>
<keyword evidence="3" id="KW-0804">Transcription</keyword>
<dbReference type="EMBL" id="CP140154">
    <property type="protein sequence ID" value="WQG89681.1"/>
    <property type="molecule type" value="Genomic_DNA"/>
</dbReference>
<dbReference type="InterPro" id="IPR011075">
    <property type="entry name" value="TetR_C"/>
</dbReference>
<evidence type="ECO:0000256" key="4">
    <source>
        <dbReference type="PROSITE-ProRule" id="PRU00335"/>
    </source>
</evidence>
<sequence length="196" mass="22446">MKKAEATRMNILEKAFELIYVKGYKTTSIDDIIATTKVTKGAFYYHFKNKDEMGIAIINELMKPTLAQSFIEPLKTDAPPLDAIYGLIHHLLMEDKFLKVEHGCPVANFAAEMSPWNEDFNAALNELTHEWTKIMVAALERGRKNGTVRRDVNSKQVTMFVMSGYWGVRNFGKLENSNSPYILFLKQLKSYLETLK</sequence>
<dbReference type="SUPFAM" id="SSF46689">
    <property type="entry name" value="Homeodomain-like"/>
    <property type="match status" value="1"/>
</dbReference>
<dbReference type="PANTHER" id="PTHR47506:SF1">
    <property type="entry name" value="HTH-TYPE TRANSCRIPTIONAL REGULATOR YJDC"/>
    <property type="match status" value="1"/>
</dbReference>
<evidence type="ECO:0000256" key="1">
    <source>
        <dbReference type="ARBA" id="ARBA00023015"/>
    </source>
</evidence>
<dbReference type="SUPFAM" id="SSF48498">
    <property type="entry name" value="Tetracyclin repressor-like, C-terminal domain"/>
    <property type="match status" value="1"/>
</dbReference>
<dbReference type="GO" id="GO:0003677">
    <property type="term" value="F:DNA binding"/>
    <property type="evidence" value="ECO:0007669"/>
    <property type="project" value="UniProtKB-UniRule"/>
</dbReference>
<evidence type="ECO:0000313" key="9">
    <source>
        <dbReference type="Proteomes" id="UP001326715"/>
    </source>
</evidence>
<feature type="domain" description="HTH tetR-type" evidence="5">
    <location>
        <begin position="5"/>
        <end position="65"/>
    </location>
</feature>
<dbReference type="PROSITE" id="PS01081">
    <property type="entry name" value="HTH_TETR_1"/>
    <property type="match status" value="1"/>
</dbReference>
<feature type="DNA-binding region" description="H-T-H motif" evidence="4">
    <location>
        <begin position="28"/>
        <end position="47"/>
    </location>
</feature>
<dbReference type="RefSeq" id="WP_072356905.1">
    <property type="nucleotide sequence ID" value="NZ_CP139972.1"/>
</dbReference>
<dbReference type="Proteomes" id="UP001326715">
    <property type="component" value="Chromosome"/>
</dbReference>
<reference evidence="6 8" key="1">
    <citation type="submission" date="2016-11" db="EMBL/GenBank/DDBJ databases">
        <authorList>
            <person name="Jaros S."/>
            <person name="Januszkiewicz K."/>
            <person name="Wedrychowicz H."/>
        </authorList>
    </citation>
    <scope>NUCLEOTIDE SEQUENCE [LARGE SCALE GENOMIC DNA]</scope>
    <source>
        <strain evidence="6 8">DSM 784</strain>
    </source>
</reference>
<keyword evidence="1" id="KW-0805">Transcription regulation</keyword>
<organism evidence="6 8">
    <name type="scientific">Chitinophaga sancti</name>
    <dbReference type="NCBI Taxonomy" id="1004"/>
    <lineage>
        <taxon>Bacteria</taxon>
        <taxon>Pseudomonadati</taxon>
        <taxon>Bacteroidota</taxon>
        <taxon>Chitinophagia</taxon>
        <taxon>Chitinophagales</taxon>
        <taxon>Chitinophagaceae</taxon>
        <taxon>Chitinophaga</taxon>
    </lineage>
</organism>
<evidence type="ECO:0000256" key="3">
    <source>
        <dbReference type="ARBA" id="ARBA00023163"/>
    </source>
</evidence>
<evidence type="ECO:0000313" key="8">
    <source>
        <dbReference type="Proteomes" id="UP000183788"/>
    </source>
</evidence>
<dbReference type="InterPro" id="IPR023772">
    <property type="entry name" value="DNA-bd_HTH_TetR-type_CS"/>
</dbReference>
<keyword evidence="2 4" id="KW-0238">DNA-binding</keyword>
<dbReference type="Pfam" id="PF00440">
    <property type="entry name" value="TetR_N"/>
    <property type="match status" value="1"/>
</dbReference>
<dbReference type="InterPro" id="IPR009057">
    <property type="entry name" value="Homeodomain-like_sf"/>
</dbReference>